<sequence>MQTNCLAAPNPLSLSRRRPDWMMASMEPQELEITLKYIQVGAACARSAEGHGKVQAQERLYPTRACRSCLYLVGDEVHLVPHAGVSSKCKGRIRLHGHGTAAKTAPFFLSFFFLHSTICHPTAPTKLKIPHVYGAQYPSAARGSEATVGFP</sequence>
<gene>
    <name evidence="1" type="ORF">CDEST_06829</name>
</gene>
<keyword evidence="2" id="KW-1185">Reference proteome</keyword>
<evidence type="ECO:0000313" key="2">
    <source>
        <dbReference type="Proteomes" id="UP001322277"/>
    </source>
</evidence>
<accession>A0AAX4IER4</accession>
<name>A0AAX4IER4_9PEZI</name>
<dbReference type="EMBL" id="CP137308">
    <property type="protein sequence ID" value="WQF81815.1"/>
    <property type="molecule type" value="Genomic_DNA"/>
</dbReference>
<evidence type="ECO:0000313" key="1">
    <source>
        <dbReference type="EMBL" id="WQF81815.1"/>
    </source>
</evidence>
<protein>
    <submittedName>
        <fullName evidence="1">Uncharacterized protein</fullName>
    </submittedName>
</protein>
<dbReference type="RefSeq" id="XP_062779039.1">
    <property type="nucleotide sequence ID" value="XM_062922988.1"/>
</dbReference>
<reference evidence="2" key="1">
    <citation type="journal article" date="2023" name="bioRxiv">
        <title>Complete genome of the Medicago anthracnose fungus, Colletotrichum destructivum, reveals a mini-chromosome-like region within a core chromosome.</title>
        <authorList>
            <person name="Lapalu N."/>
            <person name="Simon A."/>
            <person name="Lu A."/>
            <person name="Plaumann P.-L."/>
            <person name="Amselem J."/>
            <person name="Pigne S."/>
            <person name="Auger A."/>
            <person name="Koch C."/>
            <person name="Dallery J.-F."/>
            <person name="O'Connell R.J."/>
        </authorList>
    </citation>
    <scope>NUCLEOTIDE SEQUENCE [LARGE SCALE GENOMIC DNA]</scope>
    <source>
        <strain evidence="2">CBS 520.97</strain>
    </source>
</reference>
<organism evidence="1 2">
    <name type="scientific">Colletotrichum destructivum</name>
    <dbReference type="NCBI Taxonomy" id="34406"/>
    <lineage>
        <taxon>Eukaryota</taxon>
        <taxon>Fungi</taxon>
        <taxon>Dikarya</taxon>
        <taxon>Ascomycota</taxon>
        <taxon>Pezizomycotina</taxon>
        <taxon>Sordariomycetes</taxon>
        <taxon>Hypocreomycetidae</taxon>
        <taxon>Glomerellales</taxon>
        <taxon>Glomerellaceae</taxon>
        <taxon>Colletotrichum</taxon>
        <taxon>Colletotrichum destructivum species complex</taxon>
    </lineage>
</organism>
<dbReference type="Proteomes" id="UP001322277">
    <property type="component" value="Chromosome 4"/>
</dbReference>
<proteinExistence type="predicted"/>
<dbReference type="GeneID" id="87943332"/>
<dbReference type="AlphaFoldDB" id="A0AAX4IER4"/>
<dbReference type="KEGG" id="cdet:87943332"/>